<proteinExistence type="predicted"/>
<accession>A0ACB6QQE2</accession>
<sequence length="1808" mass="205090">MGSPPRVYNGMLTSLYNTIPPLAVDHLEQAIWTNRTGRYADAVSIFITHLHPYLDTPVVLEGLANLHFSNFRYRDLCELLEPRLERHRLENPAKLDEPEWRLLTLIYSVGANRCRGNMEPAIRELRRTQQWLKDLSVSEYSELHVQCAWRYVIAYLMTRLQTGLEGNMDDYHAIPRPNNPSSTTPWEGLGDLRRELVKQGRIKEANGIFRPELNRAPLKERLALGEAFIKDLEACDEPNHKKYMIASVRLQLTTAMVEVHDLDMAKKQIRLCSEALDQWQADVRLDATRIVPLRLEIEQVKLGFIADHVERLRALVDLADRMGEYGHSYYTRCLDTAAETANKASELTGNLEYRATCLALRERLERANEEITGDLIDVAIHAYEVHSLAQHAHVDAQKAVEWIDGFLKKYPDFKPPRVMDSLYTRKAILLQTLRDLEGSNAAAAEAAKWQKLVGSWVGVNKMNRGNVIAPGDGALGEAPYDSEEDNDDGEGFLNGFGDTGVQRTNIIFERMAAFALQDVAAGRLAVADVGMVFDLPHDSRDSASPDAQVSAAANWVNIDLDKELAALREQDSEQLFRTLWMPPSQEAEVSKAVARYEFVRKWLQTPVRGSRDRRLMCLIWFLDVNQRMASDAGFRQLCIRSCESLLSLWESLPRMMKEFTSSWQWSWHASIAWNYYTLFLQGGQWTLFDNFHYIIEIDRRCDLAIDGFRKTNQQVGMANIERLQGQLAIITLRRLTIYKTLAAQDNRSEFEEKALELSVELFGDLEKCEEGIPEMRQIGLKLLTEVDEIFSNTEREASWEEGLEGIEKRAELNKMQMNYTTTRYAIRLWTDGVDPGNFDDENRTAVWTLTQKYKARLLSLAIGMYRPNPPSLVQRIQASEVEGPVYQKMLDLQHQIDEAEPKDRFFRRMRLDEHRKKMKGEQYPLLRQLIALREGTPLSLDDLNDITDRLGEDVVLVDWFYLDPFFDRGKLLLLTARKGTVPTLDVLDVDVAAVEKWKKEHLDSSSWFTANNRKPKLASKASRSEYNEICGNIVKPLAERTKEGDIIVLCPTDFLTGMPLHALNVDGEALIRRNPCVYTHSHSLLRPCSSAAQYASDTGAPLNPKFFSGIAGIGQDAVKFAAGRASVSQLAEQLGGTSLKDELSTKENFLRHAKESRLLHVQTHCSWDSKNPLDHHIQFETPIPNSNPIIKPGANENSNTDDTDNTNRRSTIETLSARDVFGLKFQQGSHINVIACSGALTDVKAGDEVMGLVPALLYSGASSVVSTLWPIYDKVGAKFSRAFFERFVEQQEEGTKWVNVAKAVQRGVLELDPKQIEGLLTWAPFVLNGFWLYAVFSWVWLDVSCCTLHLSLPTVESLVNFLPMATAKTKFLSVVDYSLTEALDVHCITSKLNNTLIYTQICILNPNRPHPAPFQLRYHARKLTMFSDAYEPLATALRHFLDYPGHLHIALTFFYKILSGMYYAQTTHGSFKYDITNPLAYPYILLPLTKAHFGTNSARDWKNWYRNLMRGWKIPQDVKKVLNHVEIAGLWQYLPQKWSTTHGVFICLEEVMPYVSPSTGKHELAVSGKHFLLNCALLDLNPTPAHHETLRLLVAPQPTNNLAHQPNLLLDPLQSNASKIPELNAALKKYLEYPYAMTNAPTHHRVDIFSDNSFTGAHGGNLEPIEYPHGAPLARGPRSGAIASVLRLFIRMGVEIARVWIRVHVPTLAQFFRELEGPQTSQPRTFAARSRRHAKHTHLASLGFAVYEGILSAATAGEADPHGTIRKVDERVFEKPGDMEARRRSSTIRLRLSRQVTSHLSYTFVCFT</sequence>
<evidence type="ECO:0000313" key="1">
    <source>
        <dbReference type="EMBL" id="KAF2469213.1"/>
    </source>
</evidence>
<dbReference type="Proteomes" id="UP000799755">
    <property type="component" value="Unassembled WGS sequence"/>
</dbReference>
<gene>
    <name evidence="1" type="ORF">BDR25DRAFT_394540</name>
</gene>
<keyword evidence="2" id="KW-1185">Reference proteome</keyword>
<organism evidence="1 2">
    <name type="scientific">Lindgomyces ingoldianus</name>
    <dbReference type="NCBI Taxonomy" id="673940"/>
    <lineage>
        <taxon>Eukaryota</taxon>
        <taxon>Fungi</taxon>
        <taxon>Dikarya</taxon>
        <taxon>Ascomycota</taxon>
        <taxon>Pezizomycotina</taxon>
        <taxon>Dothideomycetes</taxon>
        <taxon>Pleosporomycetidae</taxon>
        <taxon>Pleosporales</taxon>
        <taxon>Lindgomycetaceae</taxon>
        <taxon>Lindgomyces</taxon>
    </lineage>
</organism>
<reference evidence="1" key="1">
    <citation type="journal article" date="2020" name="Stud. Mycol.">
        <title>101 Dothideomycetes genomes: a test case for predicting lifestyles and emergence of pathogens.</title>
        <authorList>
            <person name="Haridas S."/>
            <person name="Albert R."/>
            <person name="Binder M."/>
            <person name="Bloem J."/>
            <person name="Labutti K."/>
            <person name="Salamov A."/>
            <person name="Andreopoulos B."/>
            <person name="Baker S."/>
            <person name="Barry K."/>
            <person name="Bills G."/>
            <person name="Bluhm B."/>
            <person name="Cannon C."/>
            <person name="Castanera R."/>
            <person name="Culley D."/>
            <person name="Daum C."/>
            <person name="Ezra D."/>
            <person name="Gonzalez J."/>
            <person name="Henrissat B."/>
            <person name="Kuo A."/>
            <person name="Liang C."/>
            <person name="Lipzen A."/>
            <person name="Lutzoni F."/>
            <person name="Magnuson J."/>
            <person name="Mondo S."/>
            <person name="Nolan M."/>
            <person name="Ohm R."/>
            <person name="Pangilinan J."/>
            <person name="Park H.-J."/>
            <person name="Ramirez L."/>
            <person name="Alfaro M."/>
            <person name="Sun H."/>
            <person name="Tritt A."/>
            <person name="Yoshinaga Y."/>
            <person name="Zwiers L.-H."/>
            <person name="Turgeon B."/>
            <person name="Goodwin S."/>
            <person name="Spatafora J."/>
            <person name="Crous P."/>
            <person name="Grigoriev I."/>
        </authorList>
    </citation>
    <scope>NUCLEOTIDE SEQUENCE</scope>
    <source>
        <strain evidence="1">ATCC 200398</strain>
    </source>
</reference>
<dbReference type="EMBL" id="MU003513">
    <property type="protein sequence ID" value="KAF2469213.1"/>
    <property type="molecule type" value="Genomic_DNA"/>
</dbReference>
<evidence type="ECO:0000313" key="2">
    <source>
        <dbReference type="Proteomes" id="UP000799755"/>
    </source>
</evidence>
<comment type="caution">
    <text evidence="1">The sequence shown here is derived from an EMBL/GenBank/DDBJ whole genome shotgun (WGS) entry which is preliminary data.</text>
</comment>
<name>A0ACB6QQE2_9PLEO</name>
<protein>
    <submittedName>
        <fullName evidence="1">Uncharacterized protein</fullName>
    </submittedName>
</protein>